<feature type="signal peptide" evidence="1">
    <location>
        <begin position="1"/>
        <end position="21"/>
    </location>
</feature>
<organism evidence="2 3">
    <name type="scientific">Claviceps pazoutovae</name>
    <dbReference type="NCBI Taxonomy" id="1649127"/>
    <lineage>
        <taxon>Eukaryota</taxon>
        <taxon>Fungi</taxon>
        <taxon>Dikarya</taxon>
        <taxon>Ascomycota</taxon>
        <taxon>Pezizomycotina</taxon>
        <taxon>Sordariomycetes</taxon>
        <taxon>Hypocreomycetidae</taxon>
        <taxon>Hypocreales</taxon>
        <taxon>Clavicipitaceae</taxon>
        <taxon>Claviceps</taxon>
    </lineage>
</organism>
<reference evidence="2 3" key="1">
    <citation type="journal article" date="2020" name="bioRxiv">
        <title>Whole genome comparisons of ergot fungi reveals the divergence and evolution of species within the genus Claviceps are the result of varying mechanisms driving genome evolution and host range expansion.</title>
        <authorList>
            <person name="Wyka S.A."/>
            <person name="Mondo S.J."/>
            <person name="Liu M."/>
            <person name="Dettman J."/>
            <person name="Nalam V."/>
            <person name="Broders K.D."/>
        </authorList>
    </citation>
    <scope>NUCLEOTIDE SEQUENCE [LARGE SCALE GENOMIC DNA]</scope>
    <source>
        <strain evidence="2 3">CCC 1485</strain>
    </source>
</reference>
<keyword evidence="1" id="KW-0732">Signal</keyword>
<protein>
    <submittedName>
        <fullName evidence="2">Uncharacterized protein</fullName>
    </submittedName>
</protein>
<evidence type="ECO:0000313" key="3">
    <source>
        <dbReference type="Proteomes" id="UP000706124"/>
    </source>
</evidence>
<dbReference type="EMBL" id="SRPO01000005">
    <property type="protein sequence ID" value="KAG5949398.1"/>
    <property type="molecule type" value="Genomic_DNA"/>
</dbReference>
<gene>
    <name evidence="2" type="ORF">E4U60_005589</name>
</gene>
<keyword evidence="3" id="KW-1185">Reference proteome</keyword>
<evidence type="ECO:0000313" key="2">
    <source>
        <dbReference type="EMBL" id="KAG5949398.1"/>
    </source>
</evidence>
<sequence length="54" mass="5829">MVKILSIFLATLAAIGPVAQAAACIRGRKYCGATLQRYGNEPLLNDQTNARLDH</sequence>
<name>A0A9P7MJD3_9HYPO</name>
<accession>A0A9P7MJD3</accession>
<feature type="chain" id="PRO_5040147236" evidence="1">
    <location>
        <begin position="22"/>
        <end position="54"/>
    </location>
</feature>
<comment type="caution">
    <text evidence="2">The sequence shown here is derived from an EMBL/GenBank/DDBJ whole genome shotgun (WGS) entry which is preliminary data.</text>
</comment>
<dbReference type="Proteomes" id="UP000706124">
    <property type="component" value="Unassembled WGS sequence"/>
</dbReference>
<dbReference type="OrthoDB" id="4953462at2759"/>
<dbReference type="AlphaFoldDB" id="A0A9P7MJD3"/>
<proteinExistence type="predicted"/>
<evidence type="ECO:0000256" key="1">
    <source>
        <dbReference type="SAM" id="SignalP"/>
    </source>
</evidence>